<dbReference type="Proteomes" id="UP001280581">
    <property type="component" value="Unassembled WGS sequence"/>
</dbReference>
<evidence type="ECO:0000313" key="4">
    <source>
        <dbReference type="EMBL" id="KAK3197721.1"/>
    </source>
</evidence>
<dbReference type="GO" id="GO:0007039">
    <property type="term" value="P:protein catabolic process in the vacuole"/>
    <property type="evidence" value="ECO:0007669"/>
    <property type="project" value="TreeGrafter"/>
</dbReference>
<evidence type="ECO:0000256" key="1">
    <source>
        <dbReference type="ARBA" id="ARBA00061469"/>
    </source>
</evidence>
<proteinExistence type="inferred from homology"/>
<gene>
    <name evidence="4" type="ORF">GRF29_216g1062024</name>
</gene>
<feature type="region of interest" description="Disordered" evidence="3">
    <location>
        <begin position="221"/>
        <end position="253"/>
    </location>
</feature>
<reference evidence="4 5" key="1">
    <citation type="submission" date="2021-02" db="EMBL/GenBank/DDBJ databases">
        <title>Genome assembly of Pseudopithomyces chartarum.</title>
        <authorList>
            <person name="Jauregui R."/>
            <person name="Singh J."/>
            <person name="Voisey C."/>
        </authorList>
    </citation>
    <scope>NUCLEOTIDE SEQUENCE [LARGE SCALE GENOMIC DNA]</scope>
    <source>
        <strain evidence="4 5">AGR01</strain>
    </source>
</reference>
<feature type="compositionally biased region" description="Polar residues" evidence="3">
    <location>
        <begin position="234"/>
        <end position="253"/>
    </location>
</feature>
<dbReference type="GO" id="GO:0034657">
    <property type="term" value="C:GID complex"/>
    <property type="evidence" value="ECO:0007669"/>
    <property type="project" value="TreeGrafter"/>
</dbReference>
<feature type="region of interest" description="Disordered" evidence="3">
    <location>
        <begin position="47"/>
        <end position="79"/>
    </location>
</feature>
<evidence type="ECO:0000256" key="2">
    <source>
        <dbReference type="SAM" id="Coils"/>
    </source>
</evidence>
<organism evidence="4 5">
    <name type="scientific">Pseudopithomyces chartarum</name>
    <dbReference type="NCBI Taxonomy" id="1892770"/>
    <lineage>
        <taxon>Eukaryota</taxon>
        <taxon>Fungi</taxon>
        <taxon>Dikarya</taxon>
        <taxon>Ascomycota</taxon>
        <taxon>Pezizomycotina</taxon>
        <taxon>Dothideomycetes</taxon>
        <taxon>Pleosporomycetidae</taxon>
        <taxon>Pleosporales</taxon>
        <taxon>Massarineae</taxon>
        <taxon>Didymosphaeriaceae</taxon>
        <taxon>Pseudopithomyces</taxon>
    </lineage>
</organism>
<feature type="region of interest" description="Disordered" evidence="3">
    <location>
        <begin position="1"/>
        <end position="24"/>
    </location>
</feature>
<dbReference type="GO" id="GO:0045721">
    <property type="term" value="P:negative regulation of gluconeogenesis"/>
    <property type="evidence" value="ECO:0007669"/>
    <property type="project" value="TreeGrafter"/>
</dbReference>
<dbReference type="GO" id="GO:0043161">
    <property type="term" value="P:proteasome-mediated ubiquitin-dependent protein catabolic process"/>
    <property type="evidence" value="ECO:0007669"/>
    <property type="project" value="TreeGrafter"/>
</dbReference>
<evidence type="ECO:0000313" key="5">
    <source>
        <dbReference type="Proteomes" id="UP001280581"/>
    </source>
</evidence>
<dbReference type="Pfam" id="PF09783">
    <property type="entry name" value="Vac_ImportDeg"/>
    <property type="match status" value="1"/>
</dbReference>
<feature type="region of interest" description="Disordered" evidence="3">
    <location>
        <begin position="270"/>
        <end position="298"/>
    </location>
</feature>
<sequence>MSRYPSPPAEPQDPAPYISQALNDALDSPVTQHVYNLAATLTTTQHDDADADTDHDHDHDHDHDQDHDQDHDHDRDRDRNLDLDSQLRSLRANLDEHTQALSQIGVHLGHHDANLDRHQARLERSRDRLRTLERERSELEHRDRTDRLRRVMNRLGRLHNDNQSAEPRSQAYGDRVPNRNSLYDWSPANDEADDEAELEGILQELRREQPNTHPDVLRLLGRSQLDSERERSRAQVSRLLNTSQPSQTESSLRSAALLQSVRRNPRFAARSRDFQQRYADREATRSPHPSDWRDRTYESTRQAMERLSQQRRETIRDRDMLQRVDSYRRSYLDRTQAASAQVNPMVEQTIKYLSKIRQSQSIDDSLNHAIDAGFLGKEYFVDDYHDFVLDPFTLPPPAETSWLAPGAVLSGCQHATHVASTTTLASGPYRSPHPASRPAVPSLTDPLLDWRTSSRDNLFWDEPIVNLPPAPPEVVTTHSSHQDRWPVKVTIHSVDYTLMTLTATMEAYNVPSHPHSHQSLLSSSSIPEPYTRTSSITTYLEGEIIDFNTHTLLTESFNSSPATDATYWRKLTVFKDMSDEEV</sequence>
<dbReference type="PANTHER" id="PTHR14534:SF3">
    <property type="entry name" value="GID COMPLEX SUBUNIT 4 HOMOLOG"/>
    <property type="match status" value="1"/>
</dbReference>
<comment type="similarity">
    <text evidence="1">Belongs to the GID4/VID24 family.</text>
</comment>
<dbReference type="GO" id="GO:0006623">
    <property type="term" value="P:protein targeting to vacuole"/>
    <property type="evidence" value="ECO:0007669"/>
    <property type="project" value="TreeGrafter"/>
</dbReference>
<name>A0AAN6LN32_9PLEO</name>
<keyword evidence="2" id="KW-0175">Coiled coil</keyword>
<feature type="non-terminal residue" evidence="4">
    <location>
        <position position="582"/>
    </location>
</feature>
<protein>
    <submittedName>
        <fullName evidence="4">Uncharacterized protein</fullName>
    </submittedName>
</protein>
<feature type="compositionally biased region" description="Pro residues" evidence="3">
    <location>
        <begin position="1"/>
        <end position="14"/>
    </location>
</feature>
<feature type="coiled-coil region" evidence="2">
    <location>
        <begin position="80"/>
        <end position="142"/>
    </location>
</feature>
<dbReference type="GO" id="GO:0005773">
    <property type="term" value="C:vacuole"/>
    <property type="evidence" value="ECO:0007669"/>
    <property type="project" value="GOC"/>
</dbReference>
<dbReference type="EMBL" id="WVTA01000018">
    <property type="protein sequence ID" value="KAK3197721.1"/>
    <property type="molecule type" value="Genomic_DNA"/>
</dbReference>
<dbReference type="PANTHER" id="PTHR14534">
    <property type="entry name" value="VACUOLAR IMPORT AND DEGRADATION PROTEIN 24"/>
    <property type="match status" value="1"/>
</dbReference>
<dbReference type="AlphaFoldDB" id="A0AAN6LN32"/>
<keyword evidence="5" id="KW-1185">Reference proteome</keyword>
<feature type="region of interest" description="Disordered" evidence="3">
    <location>
        <begin position="158"/>
        <end position="180"/>
    </location>
</feature>
<evidence type="ECO:0000256" key="3">
    <source>
        <dbReference type="SAM" id="MobiDB-lite"/>
    </source>
</evidence>
<accession>A0AAN6LN32</accession>
<dbReference type="InterPro" id="IPR018618">
    <property type="entry name" value="GID4/10-like"/>
</dbReference>
<comment type="caution">
    <text evidence="4">The sequence shown here is derived from an EMBL/GenBank/DDBJ whole genome shotgun (WGS) entry which is preliminary data.</text>
</comment>